<keyword evidence="6" id="KW-1185">Reference proteome</keyword>
<dbReference type="InterPro" id="IPR000917">
    <property type="entry name" value="Sulfatase_N"/>
</dbReference>
<feature type="signal peptide" evidence="3">
    <location>
        <begin position="1"/>
        <end position="23"/>
    </location>
</feature>
<dbReference type="CDD" id="cd16146">
    <property type="entry name" value="ARS_like"/>
    <property type="match status" value="1"/>
</dbReference>
<organism evidence="5 6">
    <name type="scientific">Maribacter litoralis</name>
    <dbReference type="NCBI Taxonomy" id="2059726"/>
    <lineage>
        <taxon>Bacteria</taxon>
        <taxon>Pseudomonadati</taxon>
        <taxon>Bacteroidota</taxon>
        <taxon>Flavobacteriia</taxon>
        <taxon>Flavobacteriales</taxon>
        <taxon>Flavobacteriaceae</taxon>
        <taxon>Maribacter</taxon>
    </lineage>
</organism>
<keyword evidence="3" id="KW-0732">Signal</keyword>
<comment type="similarity">
    <text evidence="1">Belongs to the sulfatase family.</text>
</comment>
<dbReference type="Gene3D" id="3.40.720.10">
    <property type="entry name" value="Alkaline Phosphatase, subunit A"/>
    <property type="match status" value="1"/>
</dbReference>
<dbReference type="GO" id="GO:0004065">
    <property type="term" value="F:arylsulfatase activity"/>
    <property type="evidence" value="ECO:0007669"/>
    <property type="project" value="TreeGrafter"/>
</dbReference>
<dbReference type="RefSeq" id="WP_159301633.1">
    <property type="nucleotide sequence ID" value="NZ_LR733271.1"/>
</dbReference>
<dbReference type="FunFam" id="3.40.720.10:FF:000070">
    <property type="entry name" value="Arylsulfatase A"/>
    <property type="match status" value="1"/>
</dbReference>
<reference evidence="5 6" key="1">
    <citation type="submission" date="2019-10" db="EMBL/GenBank/DDBJ databases">
        <authorList>
            <person name="Karimi E."/>
        </authorList>
    </citation>
    <scope>NUCLEOTIDE SEQUENCE [LARGE SCALE GENOMIC DNA]</scope>
    <source>
        <strain evidence="5">Maribacter sp. 151</strain>
    </source>
</reference>
<feature type="chain" id="PRO_5025069729" evidence="3">
    <location>
        <begin position="24"/>
        <end position="606"/>
    </location>
</feature>
<feature type="domain" description="Sulfatase N-terminal" evidence="4">
    <location>
        <begin position="39"/>
        <end position="355"/>
    </location>
</feature>
<dbReference type="EMBL" id="CABWLR010000001">
    <property type="protein sequence ID" value="VXB00453.1"/>
    <property type="molecule type" value="Genomic_DNA"/>
</dbReference>
<dbReference type="PROSITE" id="PS51257">
    <property type="entry name" value="PROKAR_LIPOPROTEIN"/>
    <property type="match status" value="1"/>
</dbReference>
<evidence type="ECO:0000256" key="3">
    <source>
        <dbReference type="SAM" id="SignalP"/>
    </source>
</evidence>
<dbReference type="PANTHER" id="PTHR42693:SF53">
    <property type="entry name" value="ENDO-4-O-SULFATASE"/>
    <property type="match status" value="1"/>
</dbReference>
<evidence type="ECO:0000313" key="5">
    <source>
        <dbReference type="EMBL" id="VXB00453.1"/>
    </source>
</evidence>
<dbReference type="Gene3D" id="3.30.1120.10">
    <property type="match status" value="1"/>
</dbReference>
<protein>
    <submittedName>
        <fullName evidence="5">Arylsulfatase A</fullName>
    </submittedName>
</protein>
<dbReference type="AlphaFoldDB" id="A0A653M6K0"/>
<name>A0A653M6K0_9FLAO</name>
<dbReference type="Proteomes" id="UP000430202">
    <property type="component" value="Unassembled WGS sequence"/>
</dbReference>
<evidence type="ECO:0000256" key="2">
    <source>
        <dbReference type="ARBA" id="ARBA00022801"/>
    </source>
</evidence>
<evidence type="ECO:0000313" key="6">
    <source>
        <dbReference type="Proteomes" id="UP000430202"/>
    </source>
</evidence>
<evidence type="ECO:0000259" key="4">
    <source>
        <dbReference type="Pfam" id="PF00884"/>
    </source>
</evidence>
<dbReference type="SUPFAM" id="SSF53649">
    <property type="entry name" value="Alkaline phosphatase-like"/>
    <property type="match status" value="1"/>
</dbReference>
<keyword evidence="2" id="KW-0378">Hydrolase</keyword>
<dbReference type="PANTHER" id="PTHR42693">
    <property type="entry name" value="ARYLSULFATASE FAMILY MEMBER"/>
    <property type="match status" value="1"/>
</dbReference>
<dbReference type="InterPro" id="IPR017850">
    <property type="entry name" value="Alkaline_phosphatase_core_sf"/>
</dbReference>
<gene>
    <name evidence="5" type="ORF">MARI151_10263</name>
</gene>
<sequence>MNKTINYVVALICVLACSLSSCKDNSTKNQLAAHSFEKPNVLFIMSDDQGYGDVGFHGNPIIKTPHIDALAAKSTELTNFHVGTTCTPSRAGLLTGRNSNRNNSWHTIGGCSILNKEEQTISEVFQEDGYNTAMFGKWHLGDNYPYRPQDRGFKDALYHGGGGIGQTPDYWNNDYFNDTYFRNGKPEKFEGYCTDVWFNETIEYIKDQKDTPFFAYVALNAPHGPFNVPQEYLDMYADADLNDTQKRFYGMISNIDDNIGKLMEYLESSGKLENTIVIFTTDNGTAAGIGKKNGAVTGYNANLKGTKSSPYDGGHRVPFLIHWPKGNITADHLEQSNDLVSHVDILPTLAKLCGIDFTPKNELDGTDVSQVFYPNKKLEDRMLVVDTQRLQWPVKYRNSCVMQGEWRLVNGNELYNMDTDFGQVEDLSSKFPERVKNMQAFYEDWWKSTEQDMHYSSIPLNTPNNENVLLTIHDLHSEDPIPWNQDLIRKGEQQPEGYYLIEITEPGNYQFDLYRYPPESNFAINDTVEEIASKPNWNGLAKGKGIKVAGGQIQLNDLVFKQDGKVSESHISVTGSLENGTYRLAASFITPDTSEFPAYYVNITKI</sequence>
<proteinExistence type="inferred from homology"/>
<dbReference type="InterPro" id="IPR050738">
    <property type="entry name" value="Sulfatase"/>
</dbReference>
<dbReference type="Pfam" id="PF00884">
    <property type="entry name" value="Sulfatase"/>
    <property type="match status" value="1"/>
</dbReference>
<evidence type="ECO:0000256" key="1">
    <source>
        <dbReference type="ARBA" id="ARBA00008779"/>
    </source>
</evidence>
<accession>A0A653M6K0</accession>